<name>A0A1B0XVM4_9CAUD</name>
<dbReference type="Pfam" id="PF13476">
    <property type="entry name" value="AAA_23"/>
    <property type="match status" value="1"/>
</dbReference>
<dbReference type="GO" id="GO:0004519">
    <property type="term" value="F:endonuclease activity"/>
    <property type="evidence" value="ECO:0007669"/>
    <property type="project" value="UniProtKB-KW"/>
</dbReference>
<organism evidence="3 4">
    <name type="scientific">Campylobacter phage PC5</name>
    <dbReference type="NCBI Taxonomy" id="1541690"/>
    <lineage>
        <taxon>Viruses</taxon>
        <taxon>Duplodnaviria</taxon>
        <taxon>Heunggongvirae</taxon>
        <taxon>Uroviricota</taxon>
        <taxon>Caudoviricetes</taxon>
        <taxon>Connertonviridae</taxon>
        <taxon>Fletchervirus</taxon>
        <taxon>Fletchervirus PC5</taxon>
    </lineage>
</organism>
<reference evidence="3 4" key="1">
    <citation type="submission" date="2016-05" db="EMBL/GenBank/DDBJ databases">
        <title>Campylobacter bacteriophages isolated in Slovenia.</title>
        <authorList>
            <person name="Janez N."/>
            <person name="Peterka M."/>
            <person name="Accetto T."/>
        </authorList>
    </citation>
    <scope>NUCLEOTIDE SEQUENCE [LARGE SCALE GENOMIC DNA]</scope>
</reference>
<keyword evidence="3" id="KW-0255">Endonuclease</keyword>
<protein>
    <submittedName>
        <fullName evidence="3">Recombination endonuclease</fullName>
    </submittedName>
</protein>
<keyword evidence="3" id="KW-0378">Hydrolase</keyword>
<dbReference type="PANTHER" id="PTHR32114">
    <property type="entry name" value="ABC TRANSPORTER ABCH.3"/>
    <property type="match status" value="1"/>
</dbReference>
<dbReference type="PANTHER" id="PTHR32114:SF2">
    <property type="entry name" value="ABC TRANSPORTER ABCH.3"/>
    <property type="match status" value="1"/>
</dbReference>
<evidence type="ECO:0000313" key="3">
    <source>
        <dbReference type="EMBL" id="ANH51194.2"/>
    </source>
</evidence>
<keyword evidence="3" id="KW-0540">Nuclease</keyword>
<dbReference type="GO" id="GO:0006302">
    <property type="term" value="P:double-strand break repair"/>
    <property type="evidence" value="ECO:0007669"/>
    <property type="project" value="InterPro"/>
</dbReference>
<dbReference type="GO" id="GO:0016887">
    <property type="term" value="F:ATP hydrolysis activity"/>
    <property type="evidence" value="ECO:0007669"/>
    <property type="project" value="InterPro"/>
</dbReference>
<evidence type="ECO:0000256" key="1">
    <source>
        <dbReference type="SAM" id="Coils"/>
    </source>
</evidence>
<accession>A0A1B0XVM4</accession>
<keyword evidence="4" id="KW-1185">Reference proteome</keyword>
<dbReference type="Proteomes" id="UP000221511">
    <property type="component" value="Segment"/>
</dbReference>
<feature type="coiled-coil region" evidence="1">
    <location>
        <begin position="211"/>
        <end position="245"/>
    </location>
</feature>
<evidence type="ECO:0000313" key="4">
    <source>
        <dbReference type="Proteomes" id="UP000221511"/>
    </source>
</evidence>
<dbReference type="EMBL" id="KX229736">
    <property type="protein sequence ID" value="ANH51194.2"/>
    <property type="molecule type" value="Genomic_DNA"/>
</dbReference>
<gene>
    <name evidence="3" type="ORF">PC5_00072</name>
</gene>
<keyword evidence="1" id="KW-0175">Coiled coil</keyword>
<proteinExistence type="predicted"/>
<dbReference type="InterPro" id="IPR038729">
    <property type="entry name" value="Rad50/SbcC_AAA"/>
</dbReference>
<dbReference type="SUPFAM" id="SSF52540">
    <property type="entry name" value="P-loop containing nucleoside triphosphate hydrolases"/>
    <property type="match status" value="1"/>
</dbReference>
<feature type="domain" description="Rad50/SbcC-type AAA" evidence="2">
    <location>
        <begin position="8"/>
        <end position="253"/>
    </location>
</feature>
<sequence>MNNINFKSITLQNFMKYGNKKTKFEFTNGIHLVTGKNGAGKSSLFLALHYCLFGKTYNGKTIGSLVNNINKKGMYVEAEMNINGDEFTIKRGTNPSIFEIYKNNELIPLLSTNSAYQEFLENNILKFTEQAFRNLIYLGGDLLSQSFVRLSKKEKEDVFAILSDTATFLELTEKIKLLKKEKTTIQTNTLFKINTLQDVISKAKIKYEYDLKAYNDYIENKNNNINEIENKIKEESGKVEKLKELKTQYDSILTQDPSNKINDLLKIINEQKSALQLMEKYKMCKGCEKLKQIIPSNIDVSNHDDLLKQLEVLQNENEVYIKNKDDIYTKMLELKPSIENKKIYEDLLEKSKVEHIEKPANDDIISNEKELQEIVNEYNEINTYISNLNQLEILLNNNNLKGAFLNMHLPFINKTINKYINMFDEFNFTFLLDSNLKETITKDNKPFEYKSMSNGEALRLTFSIMLAFLDICRNKFDVKCNLLILDEVLDSSLDSVGKNELLKILTKNTDLMSMYVISHNSEIKNQLDYFTSTVNIINNGKFSEIEYK</sequence>
<dbReference type="Gene3D" id="3.40.50.300">
    <property type="entry name" value="P-loop containing nucleotide triphosphate hydrolases"/>
    <property type="match status" value="2"/>
</dbReference>
<evidence type="ECO:0000259" key="2">
    <source>
        <dbReference type="Pfam" id="PF13476"/>
    </source>
</evidence>
<dbReference type="InterPro" id="IPR027417">
    <property type="entry name" value="P-loop_NTPase"/>
</dbReference>